<comment type="caution">
    <text evidence="2">The sequence shown here is derived from an EMBL/GenBank/DDBJ whole genome shotgun (WGS) entry which is preliminary data.</text>
</comment>
<keyword evidence="3" id="KW-1185">Reference proteome</keyword>
<evidence type="ECO:0000313" key="2">
    <source>
        <dbReference type="EMBL" id="KAK2762891.1"/>
    </source>
</evidence>
<dbReference type="Proteomes" id="UP001281614">
    <property type="component" value="Unassembled WGS sequence"/>
</dbReference>
<feature type="transmembrane region" description="Helical" evidence="1">
    <location>
        <begin position="172"/>
        <end position="193"/>
    </location>
</feature>
<reference evidence="2" key="1">
    <citation type="submission" date="2023-02" db="EMBL/GenBank/DDBJ databases">
        <title>Colletotrichum kahawae CIFC_Que2 genome sequencing and assembly.</title>
        <authorList>
            <person name="Baroncelli R."/>
        </authorList>
    </citation>
    <scope>NUCLEOTIDE SEQUENCE</scope>
    <source>
        <strain evidence="2">CIFC_Que2</strain>
    </source>
</reference>
<evidence type="ECO:0000313" key="3">
    <source>
        <dbReference type="Proteomes" id="UP001281614"/>
    </source>
</evidence>
<feature type="transmembrane region" description="Helical" evidence="1">
    <location>
        <begin position="43"/>
        <end position="63"/>
    </location>
</feature>
<keyword evidence="1" id="KW-1133">Transmembrane helix</keyword>
<feature type="transmembrane region" description="Helical" evidence="1">
    <location>
        <begin position="96"/>
        <end position="116"/>
    </location>
</feature>
<evidence type="ECO:0000256" key="1">
    <source>
        <dbReference type="SAM" id="Phobius"/>
    </source>
</evidence>
<keyword evidence="1" id="KW-0472">Membrane</keyword>
<accession>A0AAD9YEB4</accession>
<feature type="transmembrane region" description="Helical" evidence="1">
    <location>
        <begin position="231"/>
        <end position="253"/>
    </location>
</feature>
<protein>
    <submittedName>
        <fullName evidence="2">Uncharacterized protein</fullName>
    </submittedName>
</protein>
<keyword evidence="1" id="KW-0812">Transmembrane</keyword>
<organism evidence="2 3">
    <name type="scientific">Colletotrichum kahawae</name>
    <name type="common">Coffee berry disease fungus</name>
    <dbReference type="NCBI Taxonomy" id="34407"/>
    <lineage>
        <taxon>Eukaryota</taxon>
        <taxon>Fungi</taxon>
        <taxon>Dikarya</taxon>
        <taxon>Ascomycota</taxon>
        <taxon>Pezizomycotina</taxon>
        <taxon>Sordariomycetes</taxon>
        <taxon>Hypocreomycetidae</taxon>
        <taxon>Glomerellales</taxon>
        <taxon>Glomerellaceae</taxon>
        <taxon>Colletotrichum</taxon>
        <taxon>Colletotrichum gloeosporioides species complex</taxon>
    </lineage>
</organism>
<name>A0AAD9YEB4_COLKA</name>
<dbReference type="AlphaFoldDB" id="A0AAD9YEB4"/>
<feature type="transmembrane region" description="Helical" evidence="1">
    <location>
        <begin position="128"/>
        <end position="151"/>
    </location>
</feature>
<dbReference type="EMBL" id="VYYT01000149">
    <property type="protein sequence ID" value="KAK2762891.1"/>
    <property type="molecule type" value="Genomic_DNA"/>
</dbReference>
<proteinExistence type="predicted"/>
<sequence length="262" mass="29658">MENILSPLGISHEDGVTNTRALPHETSEFAAQHPPLWPQHRRLQGTTIALNLMILTACGVKLFRTSQKRNWRAKAGGLRKTDAARSKSWLWVLERLYVIDILASIARASFVIWMSHRANVTLKWSEQTYIALAATDGFFLCITQIGIVFILSEFDVLFWGQPGQRVEGHGMWYILPRICNLFGWIMAFGLTSIQVSVSIVKQYGAFGLPWSEQLQSSGVAQDATTLDVLKILLFLVGFLVLAPYYVVVSHKCVRNQFQIRHR</sequence>
<gene>
    <name evidence="2" type="ORF">CKAH01_16048</name>
</gene>